<dbReference type="PANTHER" id="PTHR14084:SF0">
    <property type="entry name" value="KYNURENINASE"/>
    <property type="match status" value="1"/>
</dbReference>
<keyword evidence="1 4" id="KW-0662">Pyridine nucleotide biosynthesis</keyword>
<dbReference type="Pfam" id="PF22580">
    <property type="entry name" value="KYNU_C"/>
    <property type="match status" value="1"/>
</dbReference>
<keyword evidence="6" id="KW-1185">Reference proteome</keyword>
<keyword evidence="5" id="KW-0808">Transferase</keyword>
<sequence length="405" mass="42740">MRSLITSLDLARHYDAEDPLGGRRALFEIPEGVTYLVGHSLGPLTRSAAARADRALRQEWGEGMVRSWNSAGWIDLAGEVGDAIAPLIGAAPGEVVVCDSVSVNLFKLAGAALPLARKRLVMVDDHEFPTDQYIAEGLAELAGGEVRRLPAGEEGYGEGGVLIRSVVSYRSGEIVDVAAAERRAREAGTVIVWDLSHAAGAVPLNLSADGARLAAGCTYKYLNGGPGAPAYVYAAEAFAEKLSSPLPGWLGHAAPFAFDSGYTPAAGVQRFVAGTPPILSLSALAGALEAFEGVSPSALHGKAGVLGDIVLQRAEGMGLAASSPKDRSKRGGHVSLSHEHGYAVVQALAEEGVLSDFRTPDTIRFGLSPLFLSAEEVWGVMDRLEDILRTKRYEEARFQVRSKVT</sequence>
<organism evidence="5 6">
    <name type="scientific">Parvularcula maris</name>
    <dbReference type="NCBI Taxonomy" id="2965077"/>
    <lineage>
        <taxon>Bacteria</taxon>
        <taxon>Pseudomonadati</taxon>
        <taxon>Pseudomonadota</taxon>
        <taxon>Alphaproteobacteria</taxon>
        <taxon>Parvularculales</taxon>
        <taxon>Parvularculaceae</taxon>
        <taxon>Parvularcula</taxon>
    </lineage>
</organism>
<comment type="pathway">
    <text evidence="4">Cofactor biosynthesis; NAD(+) biosynthesis; quinolinate from L-kynurenine: step 2/3.</text>
</comment>
<evidence type="ECO:0000256" key="2">
    <source>
        <dbReference type="ARBA" id="ARBA00022801"/>
    </source>
</evidence>
<keyword evidence="2 4" id="KW-0378">Hydrolase</keyword>
<evidence type="ECO:0000313" key="5">
    <source>
        <dbReference type="EMBL" id="MCQ8184314.1"/>
    </source>
</evidence>
<dbReference type="SUPFAM" id="SSF53383">
    <property type="entry name" value="PLP-dependent transferases"/>
    <property type="match status" value="1"/>
</dbReference>
<dbReference type="PANTHER" id="PTHR14084">
    <property type="entry name" value="KYNURENINASE"/>
    <property type="match status" value="1"/>
</dbReference>
<dbReference type="GO" id="GO:0043420">
    <property type="term" value="P:anthranilate metabolic process"/>
    <property type="evidence" value="ECO:0007669"/>
    <property type="project" value="TreeGrafter"/>
</dbReference>
<dbReference type="EMBL" id="JANIBC010000001">
    <property type="protein sequence ID" value="MCQ8184314.1"/>
    <property type="molecule type" value="Genomic_DNA"/>
</dbReference>
<dbReference type="EC" id="3.7.1.3" evidence="4"/>
<evidence type="ECO:0000256" key="4">
    <source>
        <dbReference type="PIRNR" id="PIRNR038800"/>
    </source>
</evidence>
<comment type="pathway">
    <text evidence="4">Amino-acid degradation; L-kynurenine degradation; L-alanine and anthranilate from L-kynurenine: step 1/1.</text>
</comment>
<accession>A0A9X2L7E7</accession>
<keyword evidence="3 4" id="KW-0663">Pyridoxal phosphate</keyword>
<dbReference type="InterPro" id="IPR015424">
    <property type="entry name" value="PyrdxlP-dep_Trfase"/>
</dbReference>
<comment type="function">
    <text evidence="4">Catalyzes the cleavage of L-kynurenine (L-Kyn) and L-3-hydroxykynurenine (L-3OHKyn) into anthranilic acid (AA) and 3-hydroxyanthranilic acid (3-OHAA), respectively.</text>
</comment>
<comment type="catalytic activity">
    <reaction evidence="4">
        <text>3-hydroxy-L-kynurenine + H2O = 3-hydroxyanthranilate + L-alanine + H(+)</text>
        <dbReference type="Rhea" id="RHEA:25143"/>
        <dbReference type="ChEBI" id="CHEBI:15377"/>
        <dbReference type="ChEBI" id="CHEBI:15378"/>
        <dbReference type="ChEBI" id="CHEBI:36559"/>
        <dbReference type="ChEBI" id="CHEBI:57972"/>
        <dbReference type="ChEBI" id="CHEBI:58125"/>
        <dbReference type="EC" id="3.7.1.3"/>
    </reaction>
</comment>
<gene>
    <name evidence="5" type="ORF">NOG11_02840</name>
</gene>
<dbReference type="Gene3D" id="3.40.640.10">
    <property type="entry name" value="Type I PLP-dependent aspartate aminotransferase-like (Major domain)"/>
    <property type="match status" value="1"/>
</dbReference>
<proteinExistence type="inferred from homology"/>
<evidence type="ECO:0000256" key="3">
    <source>
        <dbReference type="ARBA" id="ARBA00022898"/>
    </source>
</evidence>
<dbReference type="GO" id="GO:0030170">
    <property type="term" value="F:pyridoxal phosphate binding"/>
    <property type="evidence" value="ECO:0007669"/>
    <property type="project" value="InterPro"/>
</dbReference>
<comment type="caution">
    <text evidence="5">The sequence shown here is derived from an EMBL/GenBank/DDBJ whole genome shotgun (WGS) entry which is preliminary data.</text>
</comment>
<dbReference type="PIRSF" id="PIRSF038800">
    <property type="entry name" value="KYNU"/>
    <property type="match status" value="1"/>
</dbReference>
<comment type="cofactor">
    <cofactor evidence="4">
        <name>pyridoxal 5'-phosphate</name>
        <dbReference type="ChEBI" id="CHEBI:597326"/>
    </cofactor>
</comment>
<dbReference type="InterPro" id="IPR010111">
    <property type="entry name" value="Kynureninase"/>
</dbReference>
<protein>
    <recommendedName>
        <fullName evidence="4">Kynureninase</fullName>
        <ecNumber evidence="4">3.7.1.3</ecNumber>
    </recommendedName>
</protein>
<keyword evidence="5" id="KW-0032">Aminotransferase</keyword>
<dbReference type="GO" id="GO:0005737">
    <property type="term" value="C:cytoplasm"/>
    <property type="evidence" value="ECO:0007669"/>
    <property type="project" value="InterPro"/>
</dbReference>
<dbReference type="InterPro" id="IPR015422">
    <property type="entry name" value="PyrdxlP-dep_Trfase_small"/>
</dbReference>
<evidence type="ECO:0000256" key="1">
    <source>
        <dbReference type="ARBA" id="ARBA00022642"/>
    </source>
</evidence>
<dbReference type="Proteomes" id="UP001142610">
    <property type="component" value="Unassembled WGS sequence"/>
</dbReference>
<name>A0A9X2L7E7_9PROT</name>
<dbReference type="GO" id="GO:0008483">
    <property type="term" value="F:transaminase activity"/>
    <property type="evidence" value="ECO:0007669"/>
    <property type="project" value="UniProtKB-KW"/>
</dbReference>
<evidence type="ECO:0000313" key="6">
    <source>
        <dbReference type="Proteomes" id="UP001142610"/>
    </source>
</evidence>
<dbReference type="Gene3D" id="3.90.1150.10">
    <property type="entry name" value="Aspartate Aminotransferase, domain 1"/>
    <property type="match status" value="1"/>
</dbReference>
<dbReference type="RefSeq" id="WP_256618119.1">
    <property type="nucleotide sequence ID" value="NZ_JANIBC010000001.1"/>
</dbReference>
<dbReference type="GO" id="GO:0030429">
    <property type="term" value="F:kynureninase activity"/>
    <property type="evidence" value="ECO:0007669"/>
    <property type="project" value="UniProtKB-EC"/>
</dbReference>
<dbReference type="GO" id="GO:0019441">
    <property type="term" value="P:L-tryptophan catabolic process to kynurenine"/>
    <property type="evidence" value="ECO:0007669"/>
    <property type="project" value="TreeGrafter"/>
</dbReference>
<dbReference type="InterPro" id="IPR015421">
    <property type="entry name" value="PyrdxlP-dep_Trfase_major"/>
</dbReference>
<comment type="similarity">
    <text evidence="4">Belongs to the kynureninase family.</text>
</comment>
<dbReference type="AlphaFoldDB" id="A0A9X2L7E7"/>
<dbReference type="GO" id="GO:0009435">
    <property type="term" value="P:NAD+ biosynthetic process"/>
    <property type="evidence" value="ECO:0007669"/>
    <property type="project" value="InterPro"/>
</dbReference>
<comment type="subunit">
    <text evidence="4">Homodimer.</text>
</comment>
<comment type="catalytic activity">
    <reaction evidence="4">
        <text>L-kynurenine + H2O = anthranilate + L-alanine + H(+)</text>
        <dbReference type="Rhea" id="RHEA:16813"/>
        <dbReference type="ChEBI" id="CHEBI:15377"/>
        <dbReference type="ChEBI" id="CHEBI:15378"/>
        <dbReference type="ChEBI" id="CHEBI:16567"/>
        <dbReference type="ChEBI" id="CHEBI:57959"/>
        <dbReference type="ChEBI" id="CHEBI:57972"/>
        <dbReference type="EC" id="3.7.1.3"/>
    </reaction>
</comment>
<reference evidence="5" key="1">
    <citation type="submission" date="2022-07" db="EMBL/GenBank/DDBJ databases">
        <title>Parvularcula maris sp. nov., an algicidal bacterium isolated from seawater.</title>
        <authorList>
            <person name="Li F."/>
        </authorList>
    </citation>
    <scope>NUCLEOTIDE SEQUENCE</scope>
    <source>
        <strain evidence="5">BGMRC 0090</strain>
    </source>
</reference>